<dbReference type="EMBL" id="LUAW01000011">
    <property type="protein sequence ID" value="KYQ73136.1"/>
    <property type="molecule type" value="Genomic_DNA"/>
</dbReference>
<keyword evidence="6" id="KW-0675">Receptor</keyword>
<protein>
    <submittedName>
        <fullName evidence="6">TonB-dependent receptor</fullName>
    </submittedName>
</protein>
<name>A0A151Y553_9GAMM</name>
<reference evidence="6 7" key="1">
    <citation type="submission" date="2016-03" db="EMBL/GenBank/DDBJ databases">
        <title>Acinetobacter genomospecies 28 strain ANC 4149.</title>
        <authorList>
            <person name="Radolfova-Krizova L."/>
            <person name="Nemec A."/>
        </authorList>
    </citation>
    <scope>NUCLEOTIDE SEQUENCE [LARGE SCALE GENOMIC DNA]</scope>
    <source>
        <strain evidence="6 7">ANC 4149</strain>
    </source>
</reference>
<dbReference type="OrthoDB" id="6712115at2"/>
<sequence>MKKILCLSVLMSFPLSAAHSASPKKVLQLPTQTIDVLPTHLTTRIQWSKFPKPSYSNEDLKNKNRAAIIRVFADEQGEVQEATVEESTGIKSLDQVLLRAVEKAQVKPHIDAEGKAAPQIGYQAFNLKLTNRNSKSCDYAFNSKVWQAQQNNKRTAFQYLQQPALQLDSEQLNNHDRKVKFSFKADKHGAVQKVKIKQGSGIYALDQKVIQAVSGSQIKVKRTASTLWMYKKSSFKDEIQFKLNECKSS</sequence>
<keyword evidence="7" id="KW-1185">Reference proteome</keyword>
<evidence type="ECO:0000256" key="1">
    <source>
        <dbReference type="ARBA" id="ARBA00004167"/>
    </source>
</evidence>
<evidence type="ECO:0000256" key="4">
    <source>
        <dbReference type="ARBA" id="ARBA00023136"/>
    </source>
</evidence>
<feature type="signal peptide" evidence="5">
    <location>
        <begin position="1"/>
        <end position="17"/>
    </location>
</feature>
<evidence type="ECO:0000313" key="6">
    <source>
        <dbReference type="EMBL" id="KYQ73136.1"/>
    </source>
</evidence>
<dbReference type="Pfam" id="PF13103">
    <property type="entry name" value="TonB_2"/>
    <property type="match status" value="2"/>
</dbReference>
<evidence type="ECO:0000256" key="2">
    <source>
        <dbReference type="ARBA" id="ARBA00022692"/>
    </source>
</evidence>
<keyword evidence="5" id="KW-0732">Signal</keyword>
<organism evidence="6 7">
    <name type="scientific">Acinetobacter pragensis</name>
    <dbReference type="NCBI Taxonomy" id="1806892"/>
    <lineage>
        <taxon>Bacteria</taxon>
        <taxon>Pseudomonadati</taxon>
        <taxon>Pseudomonadota</taxon>
        <taxon>Gammaproteobacteria</taxon>
        <taxon>Moraxellales</taxon>
        <taxon>Moraxellaceae</taxon>
        <taxon>Acinetobacter</taxon>
    </lineage>
</organism>
<dbReference type="STRING" id="1806892.AZH43_06780"/>
<dbReference type="GO" id="GO:0016020">
    <property type="term" value="C:membrane"/>
    <property type="evidence" value="ECO:0007669"/>
    <property type="project" value="UniProtKB-SubCell"/>
</dbReference>
<dbReference type="Proteomes" id="UP000076276">
    <property type="component" value="Unassembled WGS sequence"/>
</dbReference>
<dbReference type="Gene3D" id="3.30.1150.10">
    <property type="match status" value="2"/>
</dbReference>
<feature type="chain" id="PRO_5007592296" evidence="5">
    <location>
        <begin position="18"/>
        <end position="249"/>
    </location>
</feature>
<proteinExistence type="predicted"/>
<dbReference type="RefSeq" id="WP_067666372.1">
    <property type="nucleotide sequence ID" value="NZ_CBCSIK010000005.1"/>
</dbReference>
<dbReference type="AlphaFoldDB" id="A0A151Y553"/>
<gene>
    <name evidence="6" type="ORF">AZH43_06780</name>
</gene>
<evidence type="ECO:0000256" key="3">
    <source>
        <dbReference type="ARBA" id="ARBA00022989"/>
    </source>
</evidence>
<keyword evidence="4" id="KW-0472">Membrane</keyword>
<dbReference type="InterPro" id="IPR006260">
    <property type="entry name" value="TonB/TolA_C"/>
</dbReference>
<comment type="caution">
    <text evidence="6">The sequence shown here is derived from an EMBL/GenBank/DDBJ whole genome shotgun (WGS) entry which is preliminary data.</text>
</comment>
<keyword evidence="3" id="KW-1133">Transmembrane helix</keyword>
<evidence type="ECO:0000256" key="5">
    <source>
        <dbReference type="SAM" id="SignalP"/>
    </source>
</evidence>
<dbReference type="NCBIfam" id="TIGR01352">
    <property type="entry name" value="tonB_Cterm"/>
    <property type="match status" value="1"/>
</dbReference>
<accession>A0A151Y553</accession>
<evidence type="ECO:0000313" key="7">
    <source>
        <dbReference type="Proteomes" id="UP000076276"/>
    </source>
</evidence>
<keyword evidence="2" id="KW-0812">Transmembrane</keyword>
<comment type="subcellular location">
    <subcellularLocation>
        <location evidence="1">Membrane</location>
        <topology evidence="1">Single-pass membrane protein</topology>
    </subcellularLocation>
</comment>
<dbReference type="SUPFAM" id="SSF74653">
    <property type="entry name" value="TolA/TonB C-terminal domain"/>
    <property type="match status" value="2"/>
</dbReference>